<comment type="caution">
    <text evidence="2">The sequence shown here is derived from an EMBL/GenBank/DDBJ whole genome shotgun (WGS) entry which is preliminary data.</text>
</comment>
<accession>A0A1J9QDZ6</accession>
<dbReference type="AlphaFoldDB" id="A0A1J9QDZ6"/>
<protein>
    <submittedName>
        <fullName evidence="2">Uncharacterized protein</fullName>
    </submittedName>
</protein>
<feature type="compositionally biased region" description="Basic and acidic residues" evidence="1">
    <location>
        <begin position="169"/>
        <end position="181"/>
    </location>
</feature>
<dbReference type="VEuPathDB" id="FungiDB:ACJ73_01919"/>
<feature type="region of interest" description="Disordered" evidence="1">
    <location>
        <begin position="1"/>
        <end position="227"/>
    </location>
</feature>
<evidence type="ECO:0000313" key="3">
    <source>
        <dbReference type="Proteomes" id="UP000242791"/>
    </source>
</evidence>
<feature type="region of interest" description="Disordered" evidence="1">
    <location>
        <begin position="261"/>
        <end position="300"/>
    </location>
</feature>
<evidence type="ECO:0000256" key="1">
    <source>
        <dbReference type="SAM" id="MobiDB-lite"/>
    </source>
</evidence>
<feature type="compositionally biased region" description="Basic and acidic residues" evidence="1">
    <location>
        <begin position="87"/>
        <end position="136"/>
    </location>
</feature>
<dbReference type="OrthoDB" id="4186102at2759"/>
<feature type="compositionally biased region" description="Basic and acidic residues" evidence="1">
    <location>
        <begin position="261"/>
        <end position="270"/>
    </location>
</feature>
<organism evidence="2 3">
    <name type="scientific">Blastomyces percursus</name>
    <dbReference type="NCBI Taxonomy" id="1658174"/>
    <lineage>
        <taxon>Eukaryota</taxon>
        <taxon>Fungi</taxon>
        <taxon>Dikarya</taxon>
        <taxon>Ascomycota</taxon>
        <taxon>Pezizomycotina</taxon>
        <taxon>Eurotiomycetes</taxon>
        <taxon>Eurotiomycetidae</taxon>
        <taxon>Onygenales</taxon>
        <taxon>Ajellomycetaceae</taxon>
        <taxon>Blastomyces</taxon>
    </lineage>
</organism>
<keyword evidence="3" id="KW-1185">Reference proteome</keyword>
<name>A0A1J9QDZ6_9EURO</name>
<evidence type="ECO:0000313" key="2">
    <source>
        <dbReference type="EMBL" id="OJD26688.1"/>
    </source>
</evidence>
<dbReference type="EMBL" id="LGTZ01000190">
    <property type="protein sequence ID" value="OJD26688.1"/>
    <property type="molecule type" value="Genomic_DNA"/>
</dbReference>
<proteinExistence type="predicted"/>
<sequence>MSELYEHSKRTPYPIIASSNSNSLTMTPFLPEHAAAREIPASFYDPQRSPRSSPPTVDQLLSRFICPRLPRSADGEPGSSPDNPIDLDDRADEKHDTEPLSEDREASPLGGDTERECDSETGDGRSREATSIRDLEGESQTQPQSGSRPKGPPQPESEPEPKAATASERCLDCAGSDKENVEPSPSRSISDALPDDISEDGPSKETHATVGDSFAHHPEPDTSGPPLILLHREAREGHLEFLLWVPVWRSEDDIAKVHPDQLKRYKERSDVGPAKRARKRARPPFPEPRRSSRQKKPRQC</sequence>
<feature type="compositionally biased region" description="Basic residues" evidence="1">
    <location>
        <begin position="291"/>
        <end position="300"/>
    </location>
</feature>
<feature type="compositionally biased region" description="Polar residues" evidence="1">
    <location>
        <begin position="138"/>
        <end position="147"/>
    </location>
</feature>
<reference evidence="2 3" key="1">
    <citation type="submission" date="2015-08" db="EMBL/GenBank/DDBJ databases">
        <title>Emmonsia species relationships and genome sequence.</title>
        <authorList>
            <person name="Cuomo C.A."/>
            <person name="Schwartz I.S."/>
            <person name="Kenyon C."/>
            <person name="De Hoog G.S."/>
            <person name="Govender N.P."/>
            <person name="Botha A."/>
            <person name="Moreno L."/>
            <person name="De Vries M."/>
            <person name="Munoz J.F."/>
            <person name="Stielow J.B."/>
        </authorList>
    </citation>
    <scope>NUCLEOTIDE SEQUENCE [LARGE SCALE GENOMIC DNA]</scope>
    <source>
        <strain evidence="2 3">EI222</strain>
    </source>
</reference>
<gene>
    <name evidence="2" type="ORF">ACJ73_01919</name>
</gene>
<dbReference type="Proteomes" id="UP000242791">
    <property type="component" value="Unassembled WGS sequence"/>
</dbReference>
<feature type="compositionally biased region" description="Polar residues" evidence="1">
    <location>
        <begin position="17"/>
        <end position="26"/>
    </location>
</feature>